<name>A0ABN8U8S1_9BACL</name>
<organism evidence="2 3">
    <name type="scientific">Paenibacillus melissococcoides</name>
    <dbReference type="NCBI Taxonomy" id="2912268"/>
    <lineage>
        <taxon>Bacteria</taxon>
        <taxon>Bacillati</taxon>
        <taxon>Bacillota</taxon>
        <taxon>Bacilli</taxon>
        <taxon>Bacillales</taxon>
        <taxon>Paenibacillaceae</taxon>
        <taxon>Paenibacillus</taxon>
    </lineage>
</organism>
<accession>A0ABN8U8S1</accession>
<dbReference type="EMBL" id="CALYLO010000004">
    <property type="protein sequence ID" value="CAH8246138.1"/>
    <property type="molecule type" value="Genomic_DNA"/>
</dbReference>
<feature type="chain" id="PRO_5046891056" evidence="1">
    <location>
        <begin position="26"/>
        <end position="250"/>
    </location>
</feature>
<evidence type="ECO:0000256" key="1">
    <source>
        <dbReference type="SAM" id="SignalP"/>
    </source>
</evidence>
<evidence type="ECO:0000313" key="2">
    <source>
        <dbReference type="EMBL" id="CAH8246138.1"/>
    </source>
</evidence>
<feature type="signal peptide" evidence="1">
    <location>
        <begin position="1"/>
        <end position="25"/>
    </location>
</feature>
<reference evidence="2" key="1">
    <citation type="submission" date="2022-06" db="EMBL/GenBank/DDBJ databases">
        <authorList>
            <person name="Dietemann V."/>
            <person name="Ory F."/>
            <person name="Dainat B."/>
            <person name="Oberhansli S."/>
        </authorList>
    </citation>
    <scope>NUCLEOTIDE SEQUENCE</scope>
    <source>
        <strain evidence="2">Ena-SAMPLE-TAB-26-04-2022-14:26:32:270-5432</strain>
    </source>
</reference>
<protein>
    <submittedName>
        <fullName evidence="2">Uncharacterized protein</fullName>
    </submittedName>
</protein>
<dbReference type="RefSeq" id="WP_213429209.1">
    <property type="nucleotide sequence ID" value="NZ_AP031286.1"/>
</dbReference>
<proteinExistence type="predicted"/>
<comment type="caution">
    <text evidence="2">The sequence shown here is derived from an EMBL/GenBank/DDBJ whole genome shotgun (WGS) entry which is preliminary data.</text>
</comment>
<dbReference type="Proteomes" id="UP001154322">
    <property type="component" value="Unassembled WGS sequence"/>
</dbReference>
<sequence length="250" mass="27450">MKKKLVSFSLSFCLVFSMFAAASSAQEITPKDSTLFSVQSLQVDGVNTIIKLSDNAVGKVTQEEMRIIARQAQAAGGGEVTIYNVSPAYPKNNVSPVSQDAEKIKPSTWYDVRVDWSVVKSNITHDNPDSAQLIISVARGATKKLTTTVTKKVTRSISWSGGVSIPSGASSELKSNITDEKSNTYTTEQTWSGPSENSPYVSRNYYFTGFKDYGEFSVDGVGWPSGDSYGPYKGTYQEPTHYIEWSRDIR</sequence>
<keyword evidence="3" id="KW-1185">Reference proteome</keyword>
<keyword evidence="1" id="KW-0732">Signal</keyword>
<gene>
    <name evidence="2" type="ORF">WJ0W_003374</name>
</gene>
<evidence type="ECO:0000313" key="3">
    <source>
        <dbReference type="Proteomes" id="UP001154322"/>
    </source>
</evidence>